<dbReference type="GO" id="GO:0016836">
    <property type="term" value="F:hydro-lyase activity"/>
    <property type="evidence" value="ECO:0007669"/>
    <property type="project" value="TreeGrafter"/>
</dbReference>
<keyword evidence="3" id="KW-0460">Magnesium</keyword>
<keyword evidence="2" id="KW-0479">Metal-binding</keyword>
<dbReference type="Gene3D" id="3.30.390.10">
    <property type="entry name" value="Enolase-like, N-terminal domain"/>
    <property type="match status" value="1"/>
</dbReference>
<dbReference type="InterPro" id="IPR029065">
    <property type="entry name" value="Enolase_C-like"/>
</dbReference>
<dbReference type="SFLD" id="SFLDG00179">
    <property type="entry name" value="mandelate_racemase"/>
    <property type="match status" value="1"/>
</dbReference>
<keyword evidence="6" id="KW-1185">Reference proteome</keyword>
<evidence type="ECO:0000256" key="2">
    <source>
        <dbReference type="ARBA" id="ARBA00022723"/>
    </source>
</evidence>
<dbReference type="PANTHER" id="PTHR13794">
    <property type="entry name" value="ENOLASE SUPERFAMILY, MANDELATE RACEMASE"/>
    <property type="match status" value="1"/>
</dbReference>
<gene>
    <name evidence="5" type="ORF">HZI73_07910</name>
</gene>
<dbReference type="SMART" id="SM00922">
    <property type="entry name" value="MR_MLE"/>
    <property type="match status" value="1"/>
</dbReference>
<dbReference type="InterPro" id="IPR018110">
    <property type="entry name" value="Mandel_Rmase/mucon_lact_enz_CS"/>
</dbReference>
<evidence type="ECO:0000256" key="1">
    <source>
        <dbReference type="ARBA" id="ARBA00001946"/>
    </source>
</evidence>
<dbReference type="EMBL" id="CP058649">
    <property type="protein sequence ID" value="QUI22224.1"/>
    <property type="molecule type" value="Genomic_DNA"/>
</dbReference>
<dbReference type="GO" id="GO:0016052">
    <property type="term" value="P:carbohydrate catabolic process"/>
    <property type="evidence" value="ECO:0007669"/>
    <property type="project" value="TreeGrafter"/>
</dbReference>
<dbReference type="InterPro" id="IPR029017">
    <property type="entry name" value="Enolase-like_N"/>
</dbReference>
<dbReference type="Pfam" id="PF02746">
    <property type="entry name" value="MR_MLE_N"/>
    <property type="match status" value="1"/>
</dbReference>
<dbReference type="Pfam" id="PF13378">
    <property type="entry name" value="MR_MLE_C"/>
    <property type="match status" value="1"/>
</dbReference>
<name>A0A8J8MIG0_9FIRM</name>
<dbReference type="GO" id="GO:0009063">
    <property type="term" value="P:amino acid catabolic process"/>
    <property type="evidence" value="ECO:0007669"/>
    <property type="project" value="InterPro"/>
</dbReference>
<reference evidence="5" key="1">
    <citation type="submission" date="2020-07" db="EMBL/GenBank/DDBJ databases">
        <title>Vallitalea pronyensis genome.</title>
        <authorList>
            <person name="Postec A."/>
        </authorList>
    </citation>
    <scope>NUCLEOTIDE SEQUENCE</scope>
    <source>
        <strain evidence="5">FatNI3</strain>
    </source>
</reference>
<dbReference type="SUPFAM" id="SSF54826">
    <property type="entry name" value="Enolase N-terminal domain-like"/>
    <property type="match status" value="1"/>
</dbReference>
<protein>
    <submittedName>
        <fullName evidence="5">Mandelate racemase/muconate lactonizing enzyme family protein</fullName>
    </submittedName>
</protein>
<dbReference type="PROSITE" id="PS00908">
    <property type="entry name" value="MR_MLE_1"/>
    <property type="match status" value="1"/>
</dbReference>
<evidence type="ECO:0000313" key="6">
    <source>
        <dbReference type="Proteomes" id="UP000683246"/>
    </source>
</evidence>
<proteinExistence type="predicted"/>
<dbReference type="RefSeq" id="WP_212697707.1">
    <property type="nucleotide sequence ID" value="NZ_CP058649.1"/>
</dbReference>
<dbReference type="SFLD" id="SFLDS00001">
    <property type="entry name" value="Enolase"/>
    <property type="match status" value="1"/>
</dbReference>
<dbReference type="PANTHER" id="PTHR13794:SF58">
    <property type="entry name" value="MITOCHONDRIAL ENOLASE SUPERFAMILY MEMBER 1"/>
    <property type="match status" value="1"/>
</dbReference>
<dbReference type="Gene3D" id="3.20.20.120">
    <property type="entry name" value="Enolase-like C-terminal domain"/>
    <property type="match status" value="1"/>
</dbReference>
<organism evidence="5 6">
    <name type="scientific">Vallitalea pronyensis</name>
    <dbReference type="NCBI Taxonomy" id="1348613"/>
    <lineage>
        <taxon>Bacteria</taxon>
        <taxon>Bacillati</taxon>
        <taxon>Bacillota</taxon>
        <taxon>Clostridia</taxon>
        <taxon>Lachnospirales</taxon>
        <taxon>Vallitaleaceae</taxon>
        <taxon>Vallitalea</taxon>
    </lineage>
</organism>
<dbReference type="InterPro" id="IPR013342">
    <property type="entry name" value="Mandelate_racemase_C"/>
</dbReference>
<comment type="cofactor">
    <cofactor evidence="1">
        <name>Mg(2+)</name>
        <dbReference type="ChEBI" id="CHEBI:18420"/>
    </cofactor>
</comment>
<evidence type="ECO:0000259" key="4">
    <source>
        <dbReference type="SMART" id="SM00922"/>
    </source>
</evidence>
<evidence type="ECO:0000256" key="3">
    <source>
        <dbReference type="ARBA" id="ARBA00022842"/>
    </source>
</evidence>
<dbReference type="Proteomes" id="UP000683246">
    <property type="component" value="Chromosome"/>
</dbReference>
<dbReference type="AlphaFoldDB" id="A0A8J8MIG0"/>
<accession>A0A8J8MIG0</accession>
<dbReference type="CDD" id="cd03316">
    <property type="entry name" value="MR_like"/>
    <property type="match status" value="1"/>
</dbReference>
<dbReference type="InterPro" id="IPR046945">
    <property type="entry name" value="RHMD-like"/>
</dbReference>
<feature type="domain" description="Mandelate racemase/muconate lactonizing enzyme C-terminal" evidence="4">
    <location>
        <begin position="148"/>
        <end position="244"/>
    </location>
</feature>
<dbReference type="SUPFAM" id="SSF51604">
    <property type="entry name" value="Enolase C-terminal domain-like"/>
    <property type="match status" value="1"/>
</dbReference>
<dbReference type="InterPro" id="IPR013341">
    <property type="entry name" value="Mandelate_racemase_N_dom"/>
</dbReference>
<dbReference type="KEGG" id="vpy:HZI73_07910"/>
<dbReference type="GO" id="GO:0000287">
    <property type="term" value="F:magnesium ion binding"/>
    <property type="evidence" value="ECO:0007669"/>
    <property type="project" value="TreeGrafter"/>
</dbReference>
<evidence type="ECO:0000313" key="5">
    <source>
        <dbReference type="EMBL" id="QUI22224.1"/>
    </source>
</evidence>
<dbReference type="InterPro" id="IPR036849">
    <property type="entry name" value="Enolase-like_C_sf"/>
</dbReference>
<sequence>MKIKNVETIVLKQTLDEGVSFAYSQAWYNTRTIMILKVTTDTGIVGWGESFGPAFVNQVIIDKYFKDYLIGKDPLDIEVIWEGLYNMMRDHCSKGNAIEAISAVDIALWDIKGKYFNQPIYKLLGGTPRKKIRPYATGLYRHVLPTDMDVLVEEAKGYQEAGFKAMKIKIGFGIEDDIHAVKAIREAVGDEMMLMVDANHAYNASTALKICQGIEKYDIRWFEEPVPPEDIEGYREVKRHTSIPIAGGEAEFTRFGFNHLLGKRAVDVVQPDCGVTGGISEFRKIAVLASVNNIQCYPHVWGSAIALYTGINCAFALQDFPNKLVQEDMLLEYDRTENIFRERLAKEPLELVDGYILPPTKPGLGIEINEALLEEYRVEA</sequence>